<evidence type="ECO:0000259" key="2">
    <source>
        <dbReference type="Pfam" id="PF12762"/>
    </source>
</evidence>
<sequence length="940" mass="107438">MILQFVNFDEFTKTGTTHFGNCYLAETCALDVLHPQLREILESSDDEREEEISGVSDHEIFSDKPEVSERRLMRSTDQLKVPYFQPIDNGKLLSIIEDNVSKCKQGRMKKADILSQHKDTLLCVMRQAVKLARENSYDSGELFANLVKSVEDSQDILSCTDIIISLMDIAVERLRDDDSIDCYNSGEVEAFRNRKNLSRLKAVEMKYEKMQLEADGRREWEESEMLKKALETSFLPRDLVIKDFEERRKIQQLYRYKDDLQLDKLRYAASRKQNDIAVREPVITAVSFPAVCVSSEGPSKPAVSCDESSSSVFMHVDDEFVLENPFEGLSGLLAFGDRSSEIPKKIRLIAPNVSNMESFASPSEDVKELRVRETSQKRGSISSEIACSSVSASSGIKNERDCGSISRVKGFGDLPKSDEEGLSPSRSIPNSARYENLSFAKIKKRKCEGRELDSPLKGILRKNICHGVAGTAASTSVANPEQKRRLRFLDEVRCKYISKKYDSSVESTKSDLGTLRNADEKEEDNFIHSFLWNRCSSGNLQEWFTSRWLIVDSFFNVFDEKAFEISASPLEVPRLYPRTKLTRVSEKHLIPSFLQRAIRSVTMEVQSLCILIAVGNDWLRKRQTAGQFLEVIKCFAEQLYYLFWQWYSAKSTRTDPNLLDPCHCSGGSCDCTRLFGHAEMPRLVVLETPPDGRINHRCVIEFNAEVKKLIGGLNKHLESAYRKSESGDQTIQVEFFEWVSSCQVSEGMANSCVLERLMEHLSFNYGLVMAKDDSLNRVYYLLLLFAPLFVLLCKGWVIKVEFAERKKAFRDACVMYFNADPVNLGGPGETFEVGNSKRFIVAIEQRDVDTLVPLVRQFVFPGSTIMSDKCVAYNGIQVLPERYQHLTVNRKLHFIDLRSEVCMKTIELFWQKFKEKHKEQYGILRTFLDCYLAVYVEEAF</sequence>
<dbReference type="EMBL" id="UXUI01009980">
    <property type="protein sequence ID" value="VDD94599.1"/>
    <property type="molecule type" value="Genomic_DNA"/>
</dbReference>
<evidence type="ECO:0000313" key="4">
    <source>
        <dbReference type="Proteomes" id="UP000274131"/>
    </source>
</evidence>
<protein>
    <submittedName>
        <fullName evidence="5">DDE_Tnp_IS1595 domain-containing protein</fullName>
    </submittedName>
</protein>
<evidence type="ECO:0000313" key="5">
    <source>
        <dbReference type="WBParaSite" id="EVEC_0000998601-mRNA-1"/>
    </source>
</evidence>
<accession>A0A0N4VGQ4</accession>
<organism evidence="5">
    <name type="scientific">Enterobius vermicularis</name>
    <name type="common">Human pinworm</name>
    <dbReference type="NCBI Taxonomy" id="51028"/>
    <lineage>
        <taxon>Eukaryota</taxon>
        <taxon>Metazoa</taxon>
        <taxon>Ecdysozoa</taxon>
        <taxon>Nematoda</taxon>
        <taxon>Chromadorea</taxon>
        <taxon>Rhabditida</taxon>
        <taxon>Spirurina</taxon>
        <taxon>Oxyuridomorpha</taxon>
        <taxon>Oxyuroidea</taxon>
        <taxon>Oxyuridae</taxon>
        <taxon>Enterobius</taxon>
    </lineage>
</organism>
<proteinExistence type="predicted"/>
<feature type="transmembrane region" description="Helical" evidence="1">
    <location>
        <begin position="778"/>
        <end position="797"/>
    </location>
</feature>
<feature type="domain" description="ISXO2-like transposase" evidence="2">
    <location>
        <begin position="838"/>
        <end position="936"/>
    </location>
</feature>
<keyword evidence="1" id="KW-0812">Transmembrane</keyword>
<dbReference type="OrthoDB" id="5817643at2759"/>
<dbReference type="Proteomes" id="UP000274131">
    <property type="component" value="Unassembled WGS sequence"/>
</dbReference>
<reference evidence="5" key="1">
    <citation type="submission" date="2017-02" db="UniProtKB">
        <authorList>
            <consortium name="WormBaseParasite"/>
        </authorList>
    </citation>
    <scope>IDENTIFICATION</scope>
</reference>
<reference evidence="3 4" key="2">
    <citation type="submission" date="2018-10" db="EMBL/GenBank/DDBJ databases">
        <authorList>
            <consortium name="Pathogen Informatics"/>
        </authorList>
    </citation>
    <scope>NUCLEOTIDE SEQUENCE [LARGE SCALE GENOMIC DNA]</scope>
</reference>
<dbReference type="Pfam" id="PF12762">
    <property type="entry name" value="DDE_Tnp_IS1595"/>
    <property type="match status" value="1"/>
</dbReference>
<evidence type="ECO:0000256" key="1">
    <source>
        <dbReference type="SAM" id="Phobius"/>
    </source>
</evidence>
<keyword evidence="1" id="KW-1133">Transmembrane helix</keyword>
<dbReference type="WBParaSite" id="EVEC_0000998601-mRNA-1">
    <property type="protein sequence ID" value="EVEC_0000998601-mRNA-1"/>
    <property type="gene ID" value="EVEC_0000998601"/>
</dbReference>
<dbReference type="InterPro" id="IPR053164">
    <property type="entry name" value="IS1016-like_transposase"/>
</dbReference>
<keyword evidence="4" id="KW-1185">Reference proteome</keyword>
<dbReference type="PANTHER" id="PTHR47163:SF2">
    <property type="entry name" value="SI:DKEY-17M8.2"/>
    <property type="match status" value="1"/>
</dbReference>
<keyword evidence="1" id="KW-0472">Membrane</keyword>
<evidence type="ECO:0000313" key="3">
    <source>
        <dbReference type="EMBL" id="VDD94599.1"/>
    </source>
</evidence>
<name>A0A0N4VGQ4_ENTVE</name>
<gene>
    <name evidence="3" type="ORF">EVEC_LOCUS9350</name>
</gene>
<dbReference type="PANTHER" id="PTHR47163">
    <property type="entry name" value="DDE_TNP_IS1595 DOMAIN-CONTAINING PROTEIN"/>
    <property type="match status" value="1"/>
</dbReference>
<dbReference type="InterPro" id="IPR024445">
    <property type="entry name" value="Tnp_ISXO2-like"/>
</dbReference>
<dbReference type="AlphaFoldDB" id="A0A0N4VGQ4"/>